<gene>
    <name evidence="1" type="ORF">SCHPADRAFT_85737</name>
</gene>
<proteinExistence type="predicted"/>
<dbReference type="EMBL" id="KQ085889">
    <property type="protein sequence ID" value="KLO19019.1"/>
    <property type="molecule type" value="Genomic_DNA"/>
</dbReference>
<evidence type="ECO:0000313" key="1">
    <source>
        <dbReference type="EMBL" id="KLO19019.1"/>
    </source>
</evidence>
<sequence length="155" mass="18791">MLQWHEIKFLTYYGFAFSKDELEDLARRVRLQNPERYKTYDTLSLILGKLLLPKKKGWLRVIEKTWHETTEERMKEKFWLICVKTWRTAEDPGLEFNVEEDYLVLLVEWLESLGYSSEDREKLKVVIPGIHFDEARCYLYNIKESNFFREKALSQ</sequence>
<name>A0A0H2S522_9AGAM</name>
<organism evidence="1 2">
    <name type="scientific">Schizopora paradoxa</name>
    <dbReference type="NCBI Taxonomy" id="27342"/>
    <lineage>
        <taxon>Eukaryota</taxon>
        <taxon>Fungi</taxon>
        <taxon>Dikarya</taxon>
        <taxon>Basidiomycota</taxon>
        <taxon>Agaricomycotina</taxon>
        <taxon>Agaricomycetes</taxon>
        <taxon>Hymenochaetales</taxon>
        <taxon>Schizoporaceae</taxon>
        <taxon>Schizopora</taxon>
    </lineage>
</organism>
<reference evidence="1 2" key="1">
    <citation type="submission" date="2015-04" db="EMBL/GenBank/DDBJ databases">
        <title>Complete genome sequence of Schizopora paradoxa KUC8140, a cosmopolitan wood degrader in East Asia.</title>
        <authorList>
            <consortium name="DOE Joint Genome Institute"/>
            <person name="Min B."/>
            <person name="Park H."/>
            <person name="Jang Y."/>
            <person name="Kim J.-J."/>
            <person name="Kim K.H."/>
            <person name="Pangilinan J."/>
            <person name="Lipzen A."/>
            <person name="Riley R."/>
            <person name="Grigoriev I.V."/>
            <person name="Spatafora J.W."/>
            <person name="Choi I.-G."/>
        </authorList>
    </citation>
    <scope>NUCLEOTIDE SEQUENCE [LARGE SCALE GENOMIC DNA]</scope>
    <source>
        <strain evidence="1 2">KUC8140</strain>
    </source>
</reference>
<keyword evidence="2" id="KW-1185">Reference proteome</keyword>
<dbReference type="Proteomes" id="UP000053477">
    <property type="component" value="Unassembled WGS sequence"/>
</dbReference>
<protein>
    <submittedName>
        <fullName evidence="1">Uncharacterized protein</fullName>
    </submittedName>
</protein>
<dbReference type="InParanoid" id="A0A0H2S522"/>
<dbReference type="AlphaFoldDB" id="A0A0H2S522"/>
<accession>A0A0H2S522</accession>
<evidence type="ECO:0000313" key="2">
    <source>
        <dbReference type="Proteomes" id="UP000053477"/>
    </source>
</evidence>